<dbReference type="EMBL" id="CP013747">
    <property type="protein sequence ID" value="ALV43278.1"/>
    <property type="molecule type" value="Genomic_DNA"/>
</dbReference>
<dbReference type="PIRSF" id="PIRSF000343">
    <property type="entry name" value="Haem_Oase"/>
    <property type="match status" value="1"/>
</dbReference>
<accession>A0A0U3Q944</accession>
<sequence length="222" mass="24053">MTAPLSVLLKQSTSAAHEEAESSPFMGDLLEGRLDAAAVAALTAQLYTVYGAMESVARSEYGSDPLLAGCLDPALERMPALEADMAFHYGAGWQDRLADGRIVTVPATTAYATLIREHHSAEFMLANHYVRLLGDLSGGQIIHRLVQRHYGIPDDGLNFYLFPGIGKMKQYKDGYRLRLDALALDKDGTEEVLAHAAHAFRLNGDIFADLQLAVGARPQPAA</sequence>
<evidence type="ECO:0000256" key="2">
    <source>
        <dbReference type="ARBA" id="ARBA00022723"/>
    </source>
</evidence>
<dbReference type="PANTHER" id="PTHR10720:SF0">
    <property type="entry name" value="HEME OXYGENASE"/>
    <property type="match status" value="1"/>
</dbReference>
<evidence type="ECO:0000256" key="3">
    <source>
        <dbReference type="ARBA" id="ARBA00023004"/>
    </source>
</evidence>
<feature type="binding site" evidence="4">
    <location>
        <position position="129"/>
    </location>
    <ligand>
        <name>heme b</name>
        <dbReference type="ChEBI" id="CHEBI:60344"/>
    </ligand>
</feature>
<name>A0A0U3Q944_9MICC</name>
<dbReference type="Pfam" id="PF01126">
    <property type="entry name" value="Heme_oxygenase"/>
    <property type="match status" value="1"/>
</dbReference>
<dbReference type="GO" id="GO:0020037">
    <property type="term" value="F:heme binding"/>
    <property type="evidence" value="ECO:0007669"/>
    <property type="project" value="TreeGrafter"/>
</dbReference>
<dbReference type="InterPro" id="IPR016053">
    <property type="entry name" value="Haem_Oase-like"/>
</dbReference>
<evidence type="ECO:0000313" key="6">
    <source>
        <dbReference type="EMBL" id="ALV43278.1"/>
    </source>
</evidence>
<reference evidence="6 7" key="1">
    <citation type="submission" date="2015-12" db="EMBL/GenBank/DDBJ databases">
        <authorList>
            <person name="Shamseldin A."/>
            <person name="Moawad H."/>
            <person name="Abd El-Rahim W.M."/>
            <person name="Sadowsky M.J."/>
        </authorList>
    </citation>
    <scope>NUCLEOTIDE SEQUENCE [LARGE SCALE GENOMIC DNA]</scope>
    <source>
        <strain evidence="6 7">Ar51</strain>
    </source>
</reference>
<dbReference type="Gene3D" id="1.20.910.10">
    <property type="entry name" value="Heme oxygenase-like"/>
    <property type="match status" value="1"/>
</dbReference>
<evidence type="ECO:0000313" key="7">
    <source>
        <dbReference type="Proteomes" id="UP000065151"/>
    </source>
</evidence>
<evidence type="ECO:0008006" key="8">
    <source>
        <dbReference type="Google" id="ProtNLM"/>
    </source>
</evidence>
<dbReference type="InterPro" id="IPR002051">
    <property type="entry name" value="Haem_Oase"/>
</dbReference>
<dbReference type="GO" id="GO:0004392">
    <property type="term" value="F:heme oxygenase (decyclizing) activity"/>
    <property type="evidence" value="ECO:0007669"/>
    <property type="project" value="InterPro"/>
</dbReference>
<dbReference type="Proteomes" id="UP000065151">
    <property type="component" value="Chromosome"/>
</dbReference>
<dbReference type="CDD" id="cd19165">
    <property type="entry name" value="HemeO"/>
    <property type="match status" value="1"/>
</dbReference>
<keyword evidence="3 5" id="KW-0408">Iron</keyword>
<dbReference type="KEGG" id="psul:AU252_20675"/>
<protein>
    <recommendedName>
        <fullName evidence="8">Heme oxygenase</fullName>
    </recommendedName>
</protein>
<proteinExistence type="predicted"/>
<dbReference type="GO" id="GO:0006788">
    <property type="term" value="P:heme oxidation"/>
    <property type="evidence" value="ECO:0007669"/>
    <property type="project" value="InterPro"/>
</dbReference>
<keyword evidence="2 5" id="KW-0479">Metal-binding</keyword>
<organism evidence="6">
    <name type="scientific">Pseudarthrobacter sulfonivorans</name>
    <dbReference type="NCBI Taxonomy" id="121292"/>
    <lineage>
        <taxon>Bacteria</taxon>
        <taxon>Bacillati</taxon>
        <taxon>Actinomycetota</taxon>
        <taxon>Actinomycetes</taxon>
        <taxon>Micrococcales</taxon>
        <taxon>Micrococcaceae</taxon>
        <taxon>Pseudarthrobacter</taxon>
    </lineage>
</organism>
<evidence type="ECO:0000256" key="5">
    <source>
        <dbReference type="PIRSR" id="PIRSR000343-2"/>
    </source>
</evidence>
<keyword evidence="1 4" id="KW-0349">Heme</keyword>
<dbReference type="GO" id="GO:0006979">
    <property type="term" value="P:response to oxidative stress"/>
    <property type="evidence" value="ECO:0007669"/>
    <property type="project" value="TreeGrafter"/>
</dbReference>
<dbReference type="GO" id="GO:0046872">
    <property type="term" value="F:metal ion binding"/>
    <property type="evidence" value="ECO:0007669"/>
    <property type="project" value="UniProtKB-KW"/>
</dbReference>
<evidence type="ECO:0000256" key="1">
    <source>
        <dbReference type="ARBA" id="ARBA00022617"/>
    </source>
</evidence>
<evidence type="ECO:0000256" key="4">
    <source>
        <dbReference type="PIRSR" id="PIRSR000343-1"/>
    </source>
</evidence>
<feature type="binding site" evidence="4">
    <location>
        <position position="10"/>
    </location>
    <ligand>
        <name>heme b</name>
        <dbReference type="ChEBI" id="CHEBI:60344"/>
    </ligand>
</feature>
<dbReference type="STRING" id="121292.AU252_20675"/>
<dbReference type="AlphaFoldDB" id="A0A0U3Q944"/>
<dbReference type="PRINTS" id="PR00088">
    <property type="entry name" value="HAEMOXYGNASE"/>
</dbReference>
<dbReference type="SUPFAM" id="SSF48613">
    <property type="entry name" value="Heme oxygenase-like"/>
    <property type="match status" value="1"/>
</dbReference>
<dbReference type="InterPro" id="IPR016084">
    <property type="entry name" value="Haem_Oase-like_multi-hlx"/>
</dbReference>
<dbReference type="RefSeq" id="WP_058932320.1">
    <property type="nucleotide sequence ID" value="NZ_CP013747.1"/>
</dbReference>
<feature type="binding site" description="axial binding residue" evidence="5">
    <location>
        <position position="17"/>
    </location>
    <ligand>
        <name>heme b</name>
        <dbReference type="ChEBI" id="CHEBI:60344"/>
    </ligand>
    <ligandPart>
        <name>Fe</name>
        <dbReference type="ChEBI" id="CHEBI:18248"/>
    </ligandPart>
</feature>
<dbReference type="GO" id="GO:0042167">
    <property type="term" value="P:heme catabolic process"/>
    <property type="evidence" value="ECO:0007669"/>
    <property type="project" value="TreeGrafter"/>
</dbReference>
<gene>
    <name evidence="6" type="ORF">AU252_20675</name>
</gene>
<feature type="binding site" evidence="4">
    <location>
        <position position="176"/>
    </location>
    <ligand>
        <name>heme b</name>
        <dbReference type="ChEBI" id="CHEBI:60344"/>
    </ligand>
</feature>
<dbReference type="PANTHER" id="PTHR10720">
    <property type="entry name" value="HEME OXYGENASE"/>
    <property type="match status" value="1"/>
</dbReference>